<feature type="compositionally biased region" description="Polar residues" evidence="1">
    <location>
        <begin position="48"/>
        <end position="57"/>
    </location>
</feature>
<dbReference type="InterPro" id="IPR017900">
    <property type="entry name" value="4Fe4S_Fe_S_CS"/>
</dbReference>
<feature type="compositionally biased region" description="Low complexity" evidence="1">
    <location>
        <begin position="368"/>
        <end position="380"/>
    </location>
</feature>
<feature type="compositionally biased region" description="Basic and acidic residues" evidence="1">
    <location>
        <begin position="330"/>
        <end position="352"/>
    </location>
</feature>
<feature type="region of interest" description="Disordered" evidence="1">
    <location>
        <begin position="278"/>
        <end position="408"/>
    </location>
</feature>
<evidence type="ECO:0000313" key="4">
    <source>
        <dbReference type="Proteomes" id="UP000472272"/>
    </source>
</evidence>
<dbReference type="InterPro" id="IPR017896">
    <property type="entry name" value="4Fe4S_Fe-S-bd"/>
</dbReference>
<reference evidence="3" key="3">
    <citation type="submission" date="2025-09" db="UniProtKB">
        <authorList>
            <consortium name="Ensembl"/>
        </authorList>
    </citation>
    <scope>IDENTIFICATION</scope>
</reference>
<feature type="region of interest" description="Disordered" evidence="1">
    <location>
        <begin position="1"/>
        <end position="197"/>
    </location>
</feature>
<reference evidence="3 4" key="1">
    <citation type="journal article" date="2019" name="Proc. Natl. Acad. Sci. U.S.A.">
        <title>Regulatory changes in pterin and carotenoid genes underlie balanced color polymorphisms in the wall lizard.</title>
        <authorList>
            <person name="Andrade P."/>
            <person name="Pinho C."/>
            <person name="Perez I de Lanuza G."/>
            <person name="Afonso S."/>
            <person name="Brejcha J."/>
            <person name="Rubin C.J."/>
            <person name="Wallerman O."/>
            <person name="Pereira P."/>
            <person name="Sabatino S.J."/>
            <person name="Bellati A."/>
            <person name="Pellitteri-Rosa D."/>
            <person name="Bosakova Z."/>
            <person name="Bunikis I."/>
            <person name="Carretero M.A."/>
            <person name="Feiner N."/>
            <person name="Marsik P."/>
            <person name="Pauperio F."/>
            <person name="Salvi D."/>
            <person name="Soler L."/>
            <person name="While G.M."/>
            <person name="Uller T."/>
            <person name="Font E."/>
            <person name="Andersson L."/>
            <person name="Carneiro M."/>
        </authorList>
    </citation>
    <scope>NUCLEOTIDE SEQUENCE</scope>
</reference>
<dbReference type="PROSITE" id="PS51379">
    <property type="entry name" value="4FE4S_FER_2"/>
    <property type="match status" value="1"/>
</dbReference>
<dbReference type="OMA" id="EANEWGL"/>
<name>A0A670HLA1_PODMU</name>
<protein>
    <recommendedName>
        <fullName evidence="2">4Fe-4S ferredoxin-type domain-containing protein</fullName>
    </recommendedName>
</protein>
<evidence type="ECO:0000256" key="1">
    <source>
        <dbReference type="SAM" id="MobiDB-lite"/>
    </source>
</evidence>
<sequence>GSHGPRPMSPWGPSPPSAAGRRKRSKLTPPATAGQQCPPPWLLPPWTKQRQPQQLISPNPQGGLPPAPPPTPPPAPPLPQAGLQPVPEAAAGAMGEHHTLLGLHHQADLHTPSLAPHEQTSQQPSPPTETAQQDRLPGLQVPRAAQLARPHQATPEGRGRSAGNALSQGPQPQRQGLAGQPRSAQRRGTSVGRRPAADLHQALAKGLGKGRGRPCVEYPVCLLCGRCTPYCPHPPTRYSPSLVVYPRLSVREGEVHMGLGFLLKIKRSEANEWGLVCKPDASRTRPGKEGLPSKLDRSKGQAAEEQGSHPPASGAREGCPRAQAAVGREAGPEAEKPRPERPETHPATENEARAGTPNAGPQHGACRAPQEAPQHPEAAASLHQERLGEGARQTCQAPQETGLPACPAQVPGEAVVPFVLSRRLQAPKPRGDLAPQAGLSAHKYKCLGAQP</sequence>
<dbReference type="Ensembl" id="ENSPMRT00000000426.1">
    <property type="protein sequence ID" value="ENSPMRP00000000403.1"/>
    <property type="gene ID" value="ENSPMRG00000000305.1"/>
</dbReference>
<feature type="compositionally biased region" description="Polar residues" evidence="1">
    <location>
        <begin position="164"/>
        <end position="174"/>
    </location>
</feature>
<proteinExistence type="predicted"/>
<dbReference type="PROSITE" id="PS00198">
    <property type="entry name" value="4FE4S_FER_1"/>
    <property type="match status" value="1"/>
</dbReference>
<dbReference type="Proteomes" id="UP000472272">
    <property type="component" value="Chromosome 3"/>
</dbReference>
<feature type="compositionally biased region" description="Pro residues" evidence="1">
    <location>
        <begin position="63"/>
        <end position="79"/>
    </location>
</feature>
<dbReference type="AlphaFoldDB" id="A0A670HLA1"/>
<keyword evidence="4" id="KW-1185">Reference proteome</keyword>
<organism evidence="3 4">
    <name type="scientific">Podarcis muralis</name>
    <name type="common">Wall lizard</name>
    <name type="synonym">Lacerta muralis</name>
    <dbReference type="NCBI Taxonomy" id="64176"/>
    <lineage>
        <taxon>Eukaryota</taxon>
        <taxon>Metazoa</taxon>
        <taxon>Chordata</taxon>
        <taxon>Craniata</taxon>
        <taxon>Vertebrata</taxon>
        <taxon>Euteleostomi</taxon>
        <taxon>Lepidosauria</taxon>
        <taxon>Squamata</taxon>
        <taxon>Bifurcata</taxon>
        <taxon>Unidentata</taxon>
        <taxon>Episquamata</taxon>
        <taxon>Laterata</taxon>
        <taxon>Lacertibaenia</taxon>
        <taxon>Lacertidae</taxon>
        <taxon>Podarcis</taxon>
    </lineage>
</organism>
<reference evidence="3" key="2">
    <citation type="submission" date="2025-08" db="UniProtKB">
        <authorList>
            <consortium name="Ensembl"/>
        </authorList>
    </citation>
    <scope>IDENTIFICATION</scope>
</reference>
<feature type="domain" description="4Fe-4S ferredoxin-type" evidence="2">
    <location>
        <begin position="212"/>
        <end position="241"/>
    </location>
</feature>
<evidence type="ECO:0000259" key="2">
    <source>
        <dbReference type="PROSITE" id="PS51379"/>
    </source>
</evidence>
<feature type="compositionally biased region" description="Pro residues" evidence="1">
    <location>
        <begin position="7"/>
        <end position="16"/>
    </location>
</feature>
<dbReference type="GeneTree" id="ENSGT00990000211035"/>
<accession>A0A670HLA1</accession>
<feature type="compositionally biased region" description="Polar residues" evidence="1">
    <location>
        <begin position="118"/>
        <end position="133"/>
    </location>
</feature>
<evidence type="ECO:0000313" key="3">
    <source>
        <dbReference type="Ensembl" id="ENSPMRP00000000403.1"/>
    </source>
</evidence>